<dbReference type="InterPro" id="IPR028082">
    <property type="entry name" value="Peripla_BP_I"/>
</dbReference>
<evidence type="ECO:0000313" key="22">
    <source>
        <dbReference type="EMBL" id="KAK2553015.1"/>
    </source>
</evidence>
<protein>
    <submittedName>
        <fullName evidence="22">Glutamate receptor ionotropic</fullName>
    </submittedName>
</protein>
<dbReference type="InterPro" id="IPR001508">
    <property type="entry name" value="Iono_Glu_rcpt_met"/>
</dbReference>
<keyword evidence="11" id="KW-0628">Postsynaptic cell membrane</keyword>
<feature type="binding site" evidence="15">
    <location>
        <position position="682"/>
    </location>
    <ligand>
        <name>L-glutamate</name>
        <dbReference type="ChEBI" id="CHEBI:29985"/>
    </ligand>
</feature>
<dbReference type="SUPFAM" id="SSF53822">
    <property type="entry name" value="Periplasmic binding protein-like I"/>
    <property type="match status" value="1"/>
</dbReference>
<gene>
    <name evidence="22" type="ORF">P5673_025733</name>
</gene>
<keyword evidence="7" id="KW-0406">Ion transport</keyword>
<dbReference type="PANTHER" id="PTHR18966">
    <property type="entry name" value="IONOTROPIC GLUTAMATE RECEPTOR"/>
    <property type="match status" value="1"/>
</dbReference>
<evidence type="ECO:0000256" key="16">
    <source>
        <dbReference type="PIRSR" id="PIRSR601508-2"/>
    </source>
</evidence>
<feature type="site" description="Interaction with the cone snail toxin Con-ikot-ikot" evidence="16">
    <location>
        <position position="641"/>
    </location>
</feature>
<dbReference type="GO" id="GO:0038023">
    <property type="term" value="F:signaling receptor activity"/>
    <property type="evidence" value="ECO:0007669"/>
    <property type="project" value="InterPro"/>
</dbReference>
<dbReference type="GO" id="GO:0015276">
    <property type="term" value="F:ligand-gated monoatomic ion channel activity"/>
    <property type="evidence" value="ECO:0007669"/>
    <property type="project" value="InterPro"/>
</dbReference>
<keyword evidence="13" id="KW-0407">Ion channel</keyword>
<evidence type="ECO:0000256" key="17">
    <source>
        <dbReference type="PIRSR" id="PIRSR601508-3"/>
    </source>
</evidence>
<dbReference type="Gene3D" id="3.40.190.10">
    <property type="entry name" value="Periplasmic binding protein-like II"/>
    <property type="match status" value="2"/>
</dbReference>
<proteinExistence type="predicted"/>
<feature type="disulfide bond" evidence="17">
    <location>
        <begin position="695"/>
        <end position="748"/>
    </location>
</feature>
<accession>A0AAD9Q2A7</accession>
<keyword evidence="23" id="KW-1185">Reference proteome</keyword>
<dbReference type="InterPro" id="IPR001828">
    <property type="entry name" value="ANF_lig-bd_rcpt"/>
</dbReference>
<dbReference type="Gene3D" id="1.10.287.70">
    <property type="match status" value="1"/>
</dbReference>
<dbReference type="SUPFAM" id="SSF53850">
    <property type="entry name" value="Periplasmic binding protein-like II"/>
    <property type="match status" value="1"/>
</dbReference>
<name>A0AAD9Q2A7_ACRCE</name>
<dbReference type="Proteomes" id="UP001249851">
    <property type="component" value="Unassembled WGS sequence"/>
</dbReference>
<dbReference type="InterPro" id="IPR001320">
    <property type="entry name" value="Iontro_rcpt_C"/>
</dbReference>
<evidence type="ECO:0000256" key="10">
    <source>
        <dbReference type="ARBA" id="ARBA00023180"/>
    </source>
</evidence>
<evidence type="ECO:0000259" key="21">
    <source>
        <dbReference type="SMART" id="SM00918"/>
    </source>
</evidence>
<feature type="domain" description="Ionotropic glutamate receptor L-glutamate and glycine-binding" evidence="21">
    <location>
        <begin position="391"/>
        <end position="452"/>
    </location>
</feature>
<evidence type="ECO:0000256" key="18">
    <source>
        <dbReference type="SAM" id="Phobius"/>
    </source>
</evidence>
<keyword evidence="5 18" id="KW-1133">Transmembrane helix</keyword>
<keyword evidence="12" id="KW-1071">Ligand-gated ion channel</keyword>
<reference evidence="22" key="1">
    <citation type="journal article" date="2023" name="G3 (Bethesda)">
        <title>Whole genome assembly and annotation of the endangered Caribbean coral Acropora cervicornis.</title>
        <authorList>
            <person name="Selwyn J.D."/>
            <person name="Vollmer S.V."/>
        </authorList>
    </citation>
    <scope>NUCLEOTIDE SEQUENCE</scope>
    <source>
        <strain evidence="22">K2</strain>
    </source>
</reference>
<keyword evidence="3" id="KW-1003">Cell membrane</keyword>
<organism evidence="22 23">
    <name type="scientific">Acropora cervicornis</name>
    <name type="common">Staghorn coral</name>
    <dbReference type="NCBI Taxonomy" id="6130"/>
    <lineage>
        <taxon>Eukaryota</taxon>
        <taxon>Metazoa</taxon>
        <taxon>Cnidaria</taxon>
        <taxon>Anthozoa</taxon>
        <taxon>Hexacorallia</taxon>
        <taxon>Scleractinia</taxon>
        <taxon>Astrocoeniina</taxon>
        <taxon>Acroporidae</taxon>
        <taxon>Acropora</taxon>
    </lineage>
</organism>
<evidence type="ECO:0000256" key="9">
    <source>
        <dbReference type="ARBA" id="ARBA00023170"/>
    </source>
</evidence>
<evidence type="ECO:0000256" key="7">
    <source>
        <dbReference type="ARBA" id="ARBA00023065"/>
    </source>
</evidence>
<feature type="chain" id="PRO_5042250199" evidence="19">
    <location>
        <begin position="24"/>
        <end position="853"/>
    </location>
</feature>
<evidence type="ECO:0000256" key="14">
    <source>
        <dbReference type="ARBA" id="ARBA00034100"/>
    </source>
</evidence>
<evidence type="ECO:0000256" key="4">
    <source>
        <dbReference type="ARBA" id="ARBA00022692"/>
    </source>
</evidence>
<evidence type="ECO:0000256" key="11">
    <source>
        <dbReference type="ARBA" id="ARBA00023257"/>
    </source>
</evidence>
<evidence type="ECO:0000256" key="12">
    <source>
        <dbReference type="ARBA" id="ARBA00023286"/>
    </source>
</evidence>
<feature type="transmembrane region" description="Helical" evidence="18">
    <location>
        <begin position="810"/>
        <end position="830"/>
    </location>
</feature>
<feature type="site" description="Crucial to convey clamshell closure to channel opening" evidence="16">
    <location>
        <position position="615"/>
    </location>
</feature>
<evidence type="ECO:0000313" key="23">
    <source>
        <dbReference type="Proteomes" id="UP001249851"/>
    </source>
</evidence>
<feature type="binding site" evidence="15">
    <location>
        <position position="635"/>
    </location>
    <ligand>
        <name>L-glutamate</name>
        <dbReference type="ChEBI" id="CHEBI:29985"/>
    </ligand>
</feature>
<comment type="caution">
    <text evidence="22">The sequence shown here is derived from an EMBL/GenBank/DDBJ whole genome shotgun (WGS) entry which is preliminary data.</text>
</comment>
<feature type="binding site" evidence="15">
    <location>
        <position position="469"/>
    </location>
    <ligand>
        <name>L-glutamate</name>
        <dbReference type="ChEBI" id="CHEBI:29985"/>
    </ligand>
</feature>
<dbReference type="FunFam" id="1.10.287.70:FF:000143">
    <property type="entry name" value="Probable glutamate receptor"/>
    <property type="match status" value="1"/>
</dbReference>
<evidence type="ECO:0000259" key="20">
    <source>
        <dbReference type="SMART" id="SM00079"/>
    </source>
</evidence>
<evidence type="ECO:0000256" key="5">
    <source>
        <dbReference type="ARBA" id="ARBA00022989"/>
    </source>
</evidence>
<keyword evidence="6" id="KW-0770">Synapse</keyword>
<comment type="subcellular location">
    <subcellularLocation>
        <location evidence="1">Cell membrane</location>
        <topology evidence="1">Multi-pass membrane protein</topology>
    </subcellularLocation>
    <subcellularLocation>
        <location evidence="14">Postsynaptic cell membrane</location>
    </subcellularLocation>
</comment>
<feature type="binding site" evidence="15">
    <location>
        <position position="474"/>
    </location>
    <ligand>
        <name>L-glutamate</name>
        <dbReference type="ChEBI" id="CHEBI:29985"/>
    </ligand>
</feature>
<dbReference type="Pfam" id="PF10613">
    <property type="entry name" value="Lig_chan-Glu_bd"/>
    <property type="match status" value="1"/>
</dbReference>
<dbReference type="AlphaFoldDB" id="A0AAD9Q2A7"/>
<keyword evidence="17" id="KW-1015">Disulfide bond</keyword>
<keyword evidence="10" id="KW-0325">Glycoprotein</keyword>
<evidence type="ECO:0000256" key="3">
    <source>
        <dbReference type="ARBA" id="ARBA00022475"/>
    </source>
</evidence>
<feature type="transmembrane region" description="Helical" evidence="18">
    <location>
        <begin position="766"/>
        <end position="790"/>
    </location>
</feature>
<dbReference type="Pfam" id="PF01094">
    <property type="entry name" value="ANF_receptor"/>
    <property type="match status" value="1"/>
</dbReference>
<dbReference type="FunFam" id="3.40.190.10:FF:000024">
    <property type="entry name" value="Glutamate receptor, ionotropic, delta 1"/>
    <property type="match status" value="1"/>
</dbReference>
<dbReference type="EMBL" id="JARQWQ010000081">
    <property type="protein sequence ID" value="KAK2553015.1"/>
    <property type="molecule type" value="Genomic_DNA"/>
</dbReference>
<evidence type="ECO:0000256" key="2">
    <source>
        <dbReference type="ARBA" id="ARBA00022448"/>
    </source>
</evidence>
<sequence>MEKAQSICNIMILLLLLTKRANTLNKVVTCGFIGSHSELDSLTFAFNNAFFLNNVSVLVAHVNNTAVIHQKNFFALIEGRHAKAYACALSTVTGIPLVRLYGSKRPFDQCDKAVQMSAGYRDYAHATLDIVNEFRWKRVASIYDENRIHEAGYFHALSRRSKLTVNLVQLSELGQSADGMEPVLQAMNEIKRFQPDVILLYTKDKNIGLFVQQKALQLLIGFKWIIQGQVPINLNCDPRNVVLAMEIIHFQTFATGKKKIADRVKINSGNTELDIALAYDAAQVIAHVLKQCVSVNGPSIDSKDGDVVMTCLREASLDGLTGPLHFSEDGARTNIEMDILNLRNNSFKKIGLWNSTKRSVLFDNISPNVNSPLNGSLEGRKFRVAVIEEAPFVMVVKQNDGSISYEGYCIDLLNKLAENLHFTYEIHTSQEEAHGAESENGSWNGLIGELVNEVCKDLKRADLAVADLTITERREKVVDFTIPYMFTTEDVILKKSSSGETVDYLQFTNPLHSEVWFAMLATLLVVSVAVFILNYFSPFGYKDDNDLGTSQEFSFFNSVWFSLACMLQQGAENQPRNLSGRILTGCYWFCIVIWISTYTANLAAFLTVKNAHQPIKNLEDLAESSYRLLILNSSSTYEALKQSDLETHKRIWRRIKKDDIVSTTSLAIQKVREKEDFAFINEGTIVQYAASQEPCDLTISLTTAKGLALALQTNDPHTYAFTLGILRLHENFFLAKLKRKWWKTTSACDKEPKTKLSNKRIDLKSLVGVFIVLGAGLLLAFLTLIAEVLYKRKRKQKLMYSLLSVAKDHVACALSAGIAGASAWLILYNLKFNDSNTEFHWKRFSHVENEKQI</sequence>
<evidence type="ECO:0000256" key="15">
    <source>
        <dbReference type="PIRSR" id="PIRSR601508-1"/>
    </source>
</evidence>
<keyword evidence="4 18" id="KW-0812">Transmembrane</keyword>
<evidence type="ECO:0000256" key="6">
    <source>
        <dbReference type="ARBA" id="ARBA00023018"/>
    </source>
</evidence>
<dbReference type="Gene3D" id="3.40.50.2300">
    <property type="match status" value="2"/>
</dbReference>
<reference evidence="22" key="2">
    <citation type="journal article" date="2023" name="Science">
        <title>Genomic signatures of disease resistance in endangered staghorn corals.</title>
        <authorList>
            <person name="Vollmer S.V."/>
            <person name="Selwyn J.D."/>
            <person name="Despard B.A."/>
            <person name="Roesel C.L."/>
        </authorList>
    </citation>
    <scope>NUCLEOTIDE SEQUENCE</scope>
    <source>
        <strain evidence="22">K2</strain>
    </source>
</reference>
<dbReference type="Pfam" id="PF00060">
    <property type="entry name" value="Lig_chan"/>
    <property type="match status" value="1"/>
</dbReference>
<evidence type="ECO:0000256" key="19">
    <source>
        <dbReference type="SAM" id="SignalP"/>
    </source>
</evidence>
<evidence type="ECO:0000256" key="13">
    <source>
        <dbReference type="ARBA" id="ARBA00023303"/>
    </source>
</evidence>
<keyword evidence="19" id="KW-0732">Signal</keyword>
<dbReference type="InterPro" id="IPR019594">
    <property type="entry name" value="Glu/Gly-bd"/>
</dbReference>
<dbReference type="InterPro" id="IPR015683">
    <property type="entry name" value="Ionotropic_Glu_rcpt"/>
</dbReference>
<dbReference type="SMART" id="SM00079">
    <property type="entry name" value="PBPe"/>
    <property type="match status" value="1"/>
</dbReference>
<dbReference type="PRINTS" id="PR00177">
    <property type="entry name" value="NMDARECEPTOR"/>
</dbReference>
<evidence type="ECO:0000256" key="8">
    <source>
        <dbReference type="ARBA" id="ARBA00023136"/>
    </source>
</evidence>
<dbReference type="SUPFAM" id="SSF81324">
    <property type="entry name" value="Voltage-gated potassium channels"/>
    <property type="match status" value="1"/>
</dbReference>
<dbReference type="SMART" id="SM00918">
    <property type="entry name" value="Lig_chan-Glu_bd"/>
    <property type="match status" value="1"/>
</dbReference>
<keyword evidence="8 18" id="KW-0472">Membrane</keyword>
<feature type="domain" description="Ionotropic glutamate receptor C-terminal" evidence="20">
    <location>
        <begin position="381"/>
        <end position="744"/>
    </location>
</feature>
<keyword evidence="9 22" id="KW-0675">Receptor</keyword>
<feature type="transmembrane region" description="Helical" evidence="18">
    <location>
        <begin position="515"/>
        <end position="536"/>
    </location>
</feature>
<feature type="binding site" evidence="15">
    <location>
        <position position="636"/>
    </location>
    <ligand>
        <name>L-glutamate</name>
        <dbReference type="ChEBI" id="CHEBI:29985"/>
    </ligand>
</feature>
<feature type="transmembrane region" description="Helical" evidence="18">
    <location>
        <begin position="586"/>
        <end position="608"/>
    </location>
</feature>
<dbReference type="GO" id="GO:0045211">
    <property type="term" value="C:postsynaptic membrane"/>
    <property type="evidence" value="ECO:0007669"/>
    <property type="project" value="UniProtKB-SubCell"/>
</dbReference>
<evidence type="ECO:0000256" key="1">
    <source>
        <dbReference type="ARBA" id="ARBA00004651"/>
    </source>
</evidence>
<feature type="signal peptide" evidence="19">
    <location>
        <begin position="1"/>
        <end position="23"/>
    </location>
</feature>
<keyword evidence="2" id="KW-0813">Transport</keyword>